<dbReference type="EC" id="3.4.19.12" evidence="3"/>
<dbReference type="GO" id="GO:0004843">
    <property type="term" value="F:cysteine-type deubiquitinase activity"/>
    <property type="evidence" value="ECO:0007669"/>
    <property type="project" value="UniProtKB-EC"/>
</dbReference>
<dbReference type="GO" id="GO:0005634">
    <property type="term" value="C:nucleus"/>
    <property type="evidence" value="ECO:0007669"/>
    <property type="project" value="TreeGrafter"/>
</dbReference>
<dbReference type="GO" id="GO:0006508">
    <property type="term" value="P:proteolysis"/>
    <property type="evidence" value="ECO:0007669"/>
    <property type="project" value="UniProtKB-KW"/>
</dbReference>
<evidence type="ECO:0000256" key="7">
    <source>
        <dbReference type="ARBA" id="ARBA00022807"/>
    </source>
</evidence>
<dbReference type="PANTHER" id="PTHR24006:SF888">
    <property type="entry name" value="UBIQUITIN CARBOXYL-TERMINAL HYDROLASE 30"/>
    <property type="match status" value="1"/>
</dbReference>
<protein>
    <recommendedName>
        <fullName evidence="3">ubiquitinyl hydrolase 1</fullName>
        <ecNumber evidence="3">3.4.19.12</ecNumber>
    </recommendedName>
</protein>
<dbReference type="PROSITE" id="PS50235">
    <property type="entry name" value="USP_3"/>
    <property type="match status" value="1"/>
</dbReference>
<name>A0A9P4P750_9PLEO</name>
<dbReference type="EMBL" id="MU001512">
    <property type="protein sequence ID" value="KAF2438630.1"/>
    <property type="molecule type" value="Genomic_DNA"/>
</dbReference>
<feature type="compositionally biased region" description="Polar residues" evidence="8">
    <location>
        <begin position="679"/>
        <end position="689"/>
    </location>
</feature>
<evidence type="ECO:0000256" key="3">
    <source>
        <dbReference type="ARBA" id="ARBA00012759"/>
    </source>
</evidence>
<evidence type="ECO:0000256" key="8">
    <source>
        <dbReference type="SAM" id="MobiDB-lite"/>
    </source>
</evidence>
<dbReference type="GO" id="GO:0016579">
    <property type="term" value="P:protein deubiquitination"/>
    <property type="evidence" value="ECO:0007669"/>
    <property type="project" value="InterPro"/>
</dbReference>
<gene>
    <name evidence="10" type="ORF">P171DRAFT_437068</name>
</gene>
<accession>A0A9P4P750</accession>
<evidence type="ECO:0000256" key="6">
    <source>
        <dbReference type="ARBA" id="ARBA00022801"/>
    </source>
</evidence>
<proteinExistence type="inferred from homology"/>
<evidence type="ECO:0000256" key="4">
    <source>
        <dbReference type="ARBA" id="ARBA00022670"/>
    </source>
</evidence>
<feature type="compositionally biased region" description="Polar residues" evidence="8">
    <location>
        <begin position="760"/>
        <end position="769"/>
    </location>
</feature>
<keyword evidence="4" id="KW-0645">Protease</keyword>
<evidence type="ECO:0000256" key="1">
    <source>
        <dbReference type="ARBA" id="ARBA00000707"/>
    </source>
</evidence>
<feature type="region of interest" description="Disordered" evidence="8">
    <location>
        <begin position="679"/>
        <end position="769"/>
    </location>
</feature>
<keyword evidence="7" id="KW-0788">Thiol protease</keyword>
<keyword evidence="5" id="KW-0833">Ubl conjugation pathway</keyword>
<comment type="caution">
    <text evidence="10">The sequence shown here is derived from an EMBL/GenBank/DDBJ whole genome shotgun (WGS) entry which is preliminary data.</text>
</comment>
<sequence>MGEFLDDDPVFRAFNDRRPNAGSRAPSYGSTGLLVAAGLYACFKALELLGYPVWWWLYMAFERAKGIALREPSPTDEPSANGDATMQDGGSILSRTFGLNGTSLLQKGVRGVAGALSKGPSEVPPGLGNWDNSCYQNSVIQGMASLPSLHAYLAKATTEYSNLDTGSTNGALFDMVSKLNDPRHHGQNFWIKGKLKSMSTFQQQDAQEYYSKILDALEKEVQQEVKKRRPSDAWADASKLVAKVAAKSQARVSEEAVSSDKSSTIGIDDAMPSEQPMIIPNPLDGLLAQRVGCIRCGYVEGLQLIPFNCITVSLGRNSAYDIRECLDDYTHLEHIEGVECAKCTLLKNKAALAPLADRAPAYAERLQAVENALENDDFDDKTLVKTFKILKKNWTQSIKSRQAVVARAPKALVLHVNRSIFDEMTGAMYKNSANVSYPRVLDLGNWCLGSDLAGGEWPRDPTKSMLGDANAEPTNNSPYQYRLRAAVTHYGSHGNGHYVCYRPHAQTPAAERDTDQEEVAATGEQWWRFSDDSVYAISEAQAHQGNIFMLFYERIDDETLIRDNVKEAPRSTIALEDDIPLPPDVARQSRMLGDDTAAMTPLPDDDDLLDEQMIHPTGEELPAPGGTAPRIEPSDSAGHPAFSPSENKESATGGKTSSVASQPMSKVADVVAPAFTTNKAGIPASSNVNAPYPFPPPESPSATTFDDTGMSEAGSDNAPSTLFTSDDEADAFTSKAHIKLPQGPRLMRTAGESHNREGGSRTSLPMVTA</sequence>
<keyword evidence="6" id="KW-0378">Hydrolase</keyword>
<dbReference type="OrthoDB" id="2020758at2759"/>
<evidence type="ECO:0000259" key="9">
    <source>
        <dbReference type="PROSITE" id="PS50235"/>
    </source>
</evidence>
<dbReference type="Pfam" id="PF00443">
    <property type="entry name" value="UCH"/>
    <property type="match status" value="1"/>
</dbReference>
<comment type="catalytic activity">
    <reaction evidence="1">
        <text>Thiol-dependent hydrolysis of ester, thioester, amide, peptide and isopeptide bonds formed by the C-terminal Gly of ubiquitin (a 76-residue protein attached to proteins as an intracellular targeting signal).</text>
        <dbReference type="EC" id="3.4.19.12"/>
    </reaction>
</comment>
<dbReference type="Gene3D" id="3.90.70.10">
    <property type="entry name" value="Cysteine proteinases"/>
    <property type="match status" value="1"/>
</dbReference>
<evidence type="ECO:0000256" key="5">
    <source>
        <dbReference type="ARBA" id="ARBA00022786"/>
    </source>
</evidence>
<dbReference type="SUPFAM" id="SSF54001">
    <property type="entry name" value="Cysteine proteinases"/>
    <property type="match status" value="1"/>
</dbReference>
<reference evidence="10" key="1">
    <citation type="journal article" date="2020" name="Stud. Mycol.">
        <title>101 Dothideomycetes genomes: a test case for predicting lifestyles and emergence of pathogens.</title>
        <authorList>
            <person name="Haridas S."/>
            <person name="Albert R."/>
            <person name="Binder M."/>
            <person name="Bloem J."/>
            <person name="Labutti K."/>
            <person name="Salamov A."/>
            <person name="Andreopoulos B."/>
            <person name="Baker S."/>
            <person name="Barry K."/>
            <person name="Bills G."/>
            <person name="Bluhm B."/>
            <person name="Cannon C."/>
            <person name="Castanera R."/>
            <person name="Culley D."/>
            <person name="Daum C."/>
            <person name="Ezra D."/>
            <person name="Gonzalez J."/>
            <person name="Henrissat B."/>
            <person name="Kuo A."/>
            <person name="Liang C."/>
            <person name="Lipzen A."/>
            <person name="Lutzoni F."/>
            <person name="Magnuson J."/>
            <person name="Mondo S."/>
            <person name="Nolan M."/>
            <person name="Ohm R."/>
            <person name="Pangilinan J."/>
            <person name="Park H.-J."/>
            <person name="Ramirez L."/>
            <person name="Alfaro M."/>
            <person name="Sun H."/>
            <person name="Tritt A."/>
            <person name="Yoshinaga Y."/>
            <person name="Zwiers L.-H."/>
            <person name="Turgeon B."/>
            <person name="Goodwin S."/>
            <person name="Spatafora J."/>
            <person name="Crous P."/>
            <person name="Grigoriev I."/>
        </authorList>
    </citation>
    <scope>NUCLEOTIDE SEQUENCE</scope>
    <source>
        <strain evidence="10">CBS 690.94</strain>
    </source>
</reference>
<organism evidence="10 11">
    <name type="scientific">Karstenula rhodostoma CBS 690.94</name>
    <dbReference type="NCBI Taxonomy" id="1392251"/>
    <lineage>
        <taxon>Eukaryota</taxon>
        <taxon>Fungi</taxon>
        <taxon>Dikarya</taxon>
        <taxon>Ascomycota</taxon>
        <taxon>Pezizomycotina</taxon>
        <taxon>Dothideomycetes</taxon>
        <taxon>Pleosporomycetidae</taxon>
        <taxon>Pleosporales</taxon>
        <taxon>Massarineae</taxon>
        <taxon>Didymosphaeriaceae</taxon>
        <taxon>Karstenula</taxon>
    </lineage>
</organism>
<dbReference type="CDD" id="cd02662">
    <property type="entry name" value="Peptidase_C19F"/>
    <property type="match status" value="1"/>
</dbReference>
<feature type="compositionally biased region" description="Polar residues" evidence="8">
    <location>
        <begin position="653"/>
        <end position="664"/>
    </location>
</feature>
<dbReference type="InterPro" id="IPR001394">
    <property type="entry name" value="Peptidase_C19_UCH"/>
</dbReference>
<dbReference type="AlphaFoldDB" id="A0A9P4P750"/>
<dbReference type="GO" id="GO:0005829">
    <property type="term" value="C:cytosol"/>
    <property type="evidence" value="ECO:0007669"/>
    <property type="project" value="TreeGrafter"/>
</dbReference>
<feature type="domain" description="USP" evidence="9">
    <location>
        <begin position="125"/>
        <end position="555"/>
    </location>
</feature>
<evidence type="ECO:0000256" key="2">
    <source>
        <dbReference type="ARBA" id="ARBA00009085"/>
    </source>
</evidence>
<dbReference type="Proteomes" id="UP000799764">
    <property type="component" value="Unassembled WGS sequence"/>
</dbReference>
<feature type="region of interest" description="Disordered" evidence="8">
    <location>
        <begin position="616"/>
        <end position="664"/>
    </location>
</feature>
<evidence type="ECO:0000313" key="11">
    <source>
        <dbReference type="Proteomes" id="UP000799764"/>
    </source>
</evidence>
<dbReference type="PANTHER" id="PTHR24006">
    <property type="entry name" value="UBIQUITIN CARBOXYL-TERMINAL HYDROLASE"/>
    <property type="match status" value="1"/>
</dbReference>
<keyword evidence="11" id="KW-1185">Reference proteome</keyword>
<evidence type="ECO:0000313" key="10">
    <source>
        <dbReference type="EMBL" id="KAF2438630.1"/>
    </source>
</evidence>
<dbReference type="InterPro" id="IPR050164">
    <property type="entry name" value="Peptidase_C19"/>
</dbReference>
<dbReference type="InterPro" id="IPR038765">
    <property type="entry name" value="Papain-like_cys_pep_sf"/>
</dbReference>
<comment type="similarity">
    <text evidence="2">Belongs to the peptidase C19 family.</text>
</comment>
<dbReference type="InterPro" id="IPR028889">
    <property type="entry name" value="USP"/>
</dbReference>